<feature type="compositionally biased region" description="Pro residues" evidence="1">
    <location>
        <begin position="177"/>
        <end position="188"/>
    </location>
</feature>
<accession>A0A1D8ARN8</accession>
<proteinExistence type="predicted"/>
<feature type="compositionally biased region" description="Basic and acidic residues" evidence="1">
    <location>
        <begin position="189"/>
        <end position="199"/>
    </location>
</feature>
<feature type="region of interest" description="Disordered" evidence="1">
    <location>
        <begin position="131"/>
        <end position="207"/>
    </location>
</feature>
<evidence type="ECO:0000313" key="2">
    <source>
        <dbReference type="EMBL" id="AOS43561.1"/>
    </source>
</evidence>
<organism evidence="2 3">
    <name type="scientific">Lacunisphaera limnophila</name>
    <dbReference type="NCBI Taxonomy" id="1838286"/>
    <lineage>
        <taxon>Bacteria</taxon>
        <taxon>Pseudomonadati</taxon>
        <taxon>Verrucomicrobiota</taxon>
        <taxon>Opitutia</taxon>
        <taxon>Opitutales</taxon>
        <taxon>Opitutaceae</taxon>
        <taxon>Lacunisphaera</taxon>
    </lineage>
</organism>
<evidence type="ECO:0000256" key="1">
    <source>
        <dbReference type="SAM" id="MobiDB-lite"/>
    </source>
</evidence>
<dbReference type="Proteomes" id="UP000095228">
    <property type="component" value="Chromosome"/>
</dbReference>
<dbReference type="AlphaFoldDB" id="A0A1D8ARN8"/>
<evidence type="ECO:0000313" key="3">
    <source>
        <dbReference type="Proteomes" id="UP000095228"/>
    </source>
</evidence>
<keyword evidence="3" id="KW-1185">Reference proteome</keyword>
<name>A0A1D8ARN8_9BACT</name>
<protein>
    <submittedName>
        <fullName evidence="2">Uncharacterized protein</fullName>
    </submittedName>
</protein>
<dbReference type="KEGG" id="obg:Verru16b_00608"/>
<dbReference type="EMBL" id="CP016094">
    <property type="protein sequence ID" value="AOS43561.1"/>
    <property type="molecule type" value="Genomic_DNA"/>
</dbReference>
<reference evidence="2 3" key="1">
    <citation type="submission" date="2016-06" db="EMBL/GenBank/DDBJ databases">
        <title>Three novel species with peptidoglycan cell walls form the new genus Lacunisphaera gen. nov. in the family Opitutaceae of the verrucomicrobial subdivision 4.</title>
        <authorList>
            <person name="Rast P."/>
            <person name="Gloeckner I."/>
            <person name="Jogler M."/>
            <person name="Boedeker C."/>
            <person name="Jeske O."/>
            <person name="Wiegand S."/>
            <person name="Reinhardt R."/>
            <person name="Schumann P."/>
            <person name="Rohde M."/>
            <person name="Spring S."/>
            <person name="Gloeckner F.O."/>
            <person name="Jogler C."/>
        </authorList>
    </citation>
    <scope>NUCLEOTIDE SEQUENCE [LARGE SCALE GENOMIC DNA]</scope>
    <source>
        <strain evidence="2 3">IG16b</strain>
    </source>
</reference>
<gene>
    <name evidence="2" type="ORF">Verru16b_00608</name>
</gene>
<sequence length="207" mass="22418">MEPGSLTLDNVNPRPLPDQIHRRRPQLAALANAMVKRLAPRRSIEAPRRNAPASFILKSCSRARPHALARRSCQIACEPAPSLPPVSARLLPALYTSVPALFDLWAIRSCRAGSPNPASVRSLCRVRGGVRRPRPTLRNLGPFGITSAPGSETPACSRDSGSLGNPASHPDQDPAPRRPSPRPAPPDRSPPEPRLENPRDHRRVTAG</sequence>